<dbReference type="AlphaFoldDB" id="A0A2H1VMW9"/>
<gene>
    <name evidence="2" type="ORF">SFRICE_005271</name>
</gene>
<dbReference type="EMBL" id="ODYU01003429">
    <property type="protein sequence ID" value="SOQ42185.1"/>
    <property type="molecule type" value="Genomic_DNA"/>
</dbReference>
<evidence type="ECO:0000256" key="1">
    <source>
        <dbReference type="SAM" id="MobiDB-lite"/>
    </source>
</evidence>
<proteinExistence type="predicted"/>
<name>A0A2H1VMW9_SPOFR</name>
<sequence length="73" mass="8104">MASYFMPLMLKHSRRSDAFVQWLRRRAHRAAAAPPNRRLPCSSKLPPTCSRSPRALSTSSPSSPRNTPSARAA</sequence>
<evidence type="ECO:0000313" key="2">
    <source>
        <dbReference type="EMBL" id="SOQ42185.1"/>
    </source>
</evidence>
<organism evidence="2">
    <name type="scientific">Spodoptera frugiperda</name>
    <name type="common">Fall armyworm</name>
    <dbReference type="NCBI Taxonomy" id="7108"/>
    <lineage>
        <taxon>Eukaryota</taxon>
        <taxon>Metazoa</taxon>
        <taxon>Ecdysozoa</taxon>
        <taxon>Arthropoda</taxon>
        <taxon>Hexapoda</taxon>
        <taxon>Insecta</taxon>
        <taxon>Pterygota</taxon>
        <taxon>Neoptera</taxon>
        <taxon>Endopterygota</taxon>
        <taxon>Lepidoptera</taxon>
        <taxon>Glossata</taxon>
        <taxon>Ditrysia</taxon>
        <taxon>Noctuoidea</taxon>
        <taxon>Noctuidae</taxon>
        <taxon>Amphipyrinae</taxon>
        <taxon>Spodoptera</taxon>
    </lineage>
</organism>
<reference evidence="2" key="1">
    <citation type="submission" date="2016-07" db="EMBL/GenBank/DDBJ databases">
        <authorList>
            <person name="Bretaudeau A."/>
        </authorList>
    </citation>
    <scope>NUCLEOTIDE SEQUENCE</scope>
    <source>
        <strain evidence="2">Rice</strain>
        <tissue evidence="2">Whole body</tissue>
    </source>
</reference>
<accession>A0A2H1VMW9</accession>
<feature type="compositionally biased region" description="Low complexity" evidence="1">
    <location>
        <begin position="50"/>
        <end position="73"/>
    </location>
</feature>
<protein>
    <submittedName>
        <fullName evidence="2">SFRICE_005271</fullName>
    </submittedName>
</protein>
<feature type="region of interest" description="Disordered" evidence="1">
    <location>
        <begin position="29"/>
        <end position="73"/>
    </location>
</feature>